<comment type="caution">
    <text evidence="1">The sequence shown here is derived from an EMBL/GenBank/DDBJ whole genome shotgun (WGS) entry which is preliminary data.</text>
</comment>
<proteinExistence type="predicted"/>
<gene>
    <name evidence="1" type="ORF">GUJ93_ZPchr0002g23693</name>
</gene>
<dbReference type="Proteomes" id="UP000729402">
    <property type="component" value="Unassembled WGS sequence"/>
</dbReference>
<evidence type="ECO:0000313" key="1">
    <source>
        <dbReference type="EMBL" id="KAG8056561.1"/>
    </source>
</evidence>
<reference evidence="1" key="2">
    <citation type="submission" date="2021-02" db="EMBL/GenBank/DDBJ databases">
        <authorList>
            <person name="Kimball J.A."/>
            <person name="Haas M.W."/>
            <person name="Macchietto M."/>
            <person name="Kono T."/>
            <person name="Duquette J."/>
            <person name="Shao M."/>
        </authorList>
    </citation>
    <scope>NUCLEOTIDE SEQUENCE</scope>
    <source>
        <tissue evidence="1">Fresh leaf tissue</tissue>
    </source>
</reference>
<protein>
    <submittedName>
        <fullName evidence="1">Uncharacterized protein</fullName>
    </submittedName>
</protein>
<organism evidence="1 2">
    <name type="scientific">Zizania palustris</name>
    <name type="common">Northern wild rice</name>
    <dbReference type="NCBI Taxonomy" id="103762"/>
    <lineage>
        <taxon>Eukaryota</taxon>
        <taxon>Viridiplantae</taxon>
        <taxon>Streptophyta</taxon>
        <taxon>Embryophyta</taxon>
        <taxon>Tracheophyta</taxon>
        <taxon>Spermatophyta</taxon>
        <taxon>Magnoliopsida</taxon>
        <taxon>Liliopsida</taxon>
        <taxon>Poales</taxon>
        <taxon>Poaceae</taxon>
        <taxon>BOP clade</taxon>
        <taxon>Oryzoideae</taxon>
        <taxon>Oryzeae</taxon>
        <taxon>Zizaniinae</taxon>
        <taxon>Zizania</taxon>
    </lineage>
</organism>
<dbReference type="AlphaFoldDB" id="A0A8J5RM88"/>
<accession>A0A8J5RM88</accession>
<keyword evidence="2" id="KW-1185">Reference proteome</keyword>
<evidence type="ECO:0000313" key="2">
    <source>
        <dbReference type="Proteomes" id="UP000729402"/>
    </source>
</evidence>
<name>A0A8J5RM88_ZIZPA</name>
<reference evidence="1" key="1">
    <citation type="journal article" date="2021" name="bioRxiv">
        <title>Whole Genome Assembly and Annotation of Northern Wild Rice, Zizania palustris L., Supports a Whole Genome Duplication in the Zizania Genus.</title>
        <authorList>
            <person name="Haas M."/>
            <person name="Kono T."/>
            <person name="Macchietto M."/>
            <person name="Millas R."/>
            <person name="McGilp L."/>
            <person name="Shao M."/>
            <person name="Duquette J."/>
            <person name="Hirsch C.N."/>
            <person name="Kimball J."/>
        </authorList>
    </citation>
    <scope>NUCLEOTIDE SEQUENCE</scope>
    <source>
        <tissue evidence="1">Fresh leaf tissue</tissue>
    </source>
</reference>
<sequence length="75" mass="7916">MRMRLRKAINMSSRTGTYGHGAAVAVQRQPATVHMSMVSALYLGSDGGRGTADREQAIEKNSDGEGGHTVALAID</sequence>
<dbReference type="EMBL" id="JAAALK010000287">
    <property type="protein sequence ID" value="KAG8056561.1"/>
    <property type="molecule type" value="Genomic_DNA"/>
</dbReference>